<dbReference type="GO" id="GO:0002181">
    <property type="term" value="P:cytoplasmic translation"/>
    <property type="evidence" value="ECO:0007669"/>
    <property type="project" value="TreeGrafter"/>
</dbReference>
<dbReference type="PRINTS" id="PR00059">
    <property type="entry name" value="RIBOSOMALL6"/>
</dbReference>
<evidence type="ECO:0000256" key="6">
    <source>
        <dbReference type="RuleBase" id="RU003869"/>
    </source>
</evidence>
<comment type="similarity">
    <text evidence="5 6">Belongs to the universal ribosomal protein uL6 family.</text>
</comment>
<keyword evidence="2 5" id="KW-0694">RNA-binding</keyword>
<organism evidence="9 10">
    <name type="scientific">Candidatus Niyogibacteria bacterium RIFCSPLOWO2_12_FULL_41_13</name>
    <dbReference type="NCBI Taxonomy" id="1801726"/>
    <lineage>
        <taxon>Bacteria</taxon>
        <taxon>Candidatus Niyogiibacteriota</taxon>
    </lineage>
</organism>
<accession>A0A1G2F2J6</accession>
<protein>
    <recommendedName>
        <fullName evidence="5">Large ribosomal subunit protein uL6</fullName>
    </recommendedName>
</protein>
<evidence type="ECO:0000259" key="8">
    <source>
        <dbReference type="Pfam" id="PF00347"/>
    </source>
</evidence>
<evidence type="ECO:0000256" key="7">
    <source>
        <dbReference type="RuleBase" id="RU003870"/>
    </source>
</evidence>
<feature type="domain" description="Large ribosomal subunit protein uL6 alpha-beta" evidence="8">
    <location>
        <begin position="11"/>
        <end position="82"/>
    </location>
</feature>
<dbReference type="GO" id="GO:0019843">
    <property type="term" value="F:rRNA binding"/>
    <property type="evidence" value="ECO:0007669"/>
    <property type="project" value="UniProtKB-UniRule"/>
</dbReference>
<comment type="function">
    <text evidence="5 7">This protein binds to the 23S rRNA, and is important in its secondary structure. It is located near the subunit interface in the base of the L7/L12 stalk, and near the tRNA binding site of the peptidyltransferase center.</text>
</comment>
<dbReference type="FunFam" id="3.90.930.12:FF:000002">
    <property type="entry name" value="50S ribosomal protein L6"/>
    <property type="match status" value="1"/>
</dbReference>
<comment type="caution">
    <text evidence="9">The sequence shown here is derived from an EMBL/GenBank/DDBJ whole genome shotgun (WGS) entry which is preliminary data.</text>
</comment>
<reference evidence="9 10" key="1">
    <citation type="journal article" date="2016" name="Nat. Commun.">
        <title>Thousands of microbial genomes shed light on interconnected biogeochemical processes in an aquifer system.</title>
        <authorList>
            <person name="Anantharaman K."/>
            <person name="Brown C.T."/>
            <person name="Hug L.A."/>
            <person name="Sharon I."/>
            <person name="Castelle C.J."/>
            <person name="Probst A.J."/>
            <person name="Thomas B.C."/>
            <person name="Singh A."/>
            <person name="Wilkins M.J."/>
            <person name="Karaoz U."/>
            <person name="Brodie E.L."/>
            <person name="Williams K.H."/>
            <person name="Hubbard S.S."/>
            <person name="Banfield J.F."/>
        </authorList>
    </citation>
    <scope>NUCLEOTIDE SEQUENCE [LARGE SCALE GENOMIC DNA]</scope>
</reference>
<dbReference type="PANTHER" id="PTHR11655">
    <property type="entry name" value="60S/50S RIBOSOMAL PROTEIN L6/L9"/>
    <property type="match status" value="1"/>
</dbReference>
<comment type="subunit">
    <text evidence="5">Part of the 50S ribosomal subunit.</text>
</comment>
<dbReference type="Pfam" id="PF00347">
    <property type="entry name" value="Ribosomal_L6"/>
    <property type="match status" value="2"/>
</dbReference>
<dbReference type="InterPro" id="IPR002358">
    <property type="entry name" value="Ribosomal_uL6_CS"/>
</dbReference>
<evidence type="ECO:0000313" key="9">
    <source>
        <dbReference type="EMBL" id="OGZ32304.1"/>
    </source>
</evidence>
<dbReference type="PIRSF" id="PIRSF002162">
    <property type="entry name" value="Ribosomal_L6"/>
    <property type="match status" value="1"/>
</dbReference>
<evidence type="ECO:0000256" key="4">
    <source>
        <dbReference type="ARBA" id="ARBA00023274"/>
    </source>
</evidence>
<dbReference type="InterPro" id="IPR019906">
    <property type="entry name" value="Ribosomal_uL6_bac-type"/>
</dbReference>
<dbReference type="PANTHER" id="PTHR11655:SF14">
    <property type="entry name" value="LARGE RIBOSOMAL SUBUNIT PROTEIN UL6M"/>
    <property type="match status" value="1"/>
</dbReference>
<dbReference type="EMBL" id="MHMS01000009">
    <property type="protein sequence ID" value="OGZ32304.1"/>
    <property type="molecule type" value="Genomic_DNA"/>
</dbReference>
<dbReference type="Proteomes" id="UP000176787">
    <property type="component" value="Unassembled WGS sequence"/>
</dbReference>
<dbReference type="InterPro" id="IPR036789">
    <property type="entry name" value="Ribosomal_uL6-like_a/b-dom_sf"/>
</dbReference>
<dbReference type="STRING" id="1801726.A3H02_00955"/>
<dbReference type="PROSITE" id="PS00525">
    <property type="entry name" value="RIBOSOMAL_L6_1"/>
    <property type="match status" value="1"/>
</dbReference>
<dbReference type="GO" id="GO:0003735">
    <property type="term" value="F:structural constituent of ribosome"/>
    <property type="evidence" value="ECO:0007669"/>
    <property type="project" value="UniProtKB-UniRule"/>
</dbReference>
<dbReference type="InterPro" id="IPR000702">
    <property type="entry name" value="Ribosomal_uL6-like"/>
</dbReference>
<sequence length="187" mass="20305">MSRIGKKPIEIPSGVEVKIEGNAVAVKGQKGELKKEFRPNIFISIEDEKIILKPKDGLVQTKKLWGTYRTLIGNMVEGVVKGYEKKLEIRGIGYKAEKQGDSLVFRLGFSHPVTVKPESGINFSIEKNIIVISGIDKEKVGAETAKIRALKKPDPYKGKGIAYFGEVIKLKPGKKVATGAGAAGTAK</sequence>
<evidence type="ECO:0000313" key="10">
    <source>
        <dbReference type="Proteomes" id="UP000176787"/>
    </source>
</evidence>
<gene>
    <name evidence="5" type="primary">rplF</name>
    <name evidence="9" type="ORF">A3H02_00955</name>
</gene>
<dbReference type="Gene3D" id="3.90.930.12">
    <property type="entry name" value="Ribosomal protein L6, alpha-beta domain"/>
    <property type="match status" value="2"/>
</dbReference>
<evidence type="ECO:0000256" key="2">
    <source>
        <dbReference type="ARBA" id="ARBA00022884"/>
    </source>
</evidence>
<dbReference type="GO" id="GO:0022625">
    <property type="term" value="C:cytosolic large ribosomal subunit"/>
    <property type="evidence" value="ECO:0007669"/>
    <property type="project" value="UniProtKB-UniRule"/>
</dbReference>
<proteinExistence type="inferred from homology"/>
<evidence type="ECO:0000256" key="5">
    <source>
        <dbReference type="HAMAP-Rule" id="MF_01365"/>
    </source>
</evidence>
<keyword evidence="1 5" id="KW-0699">rRNA-binding</keyword>
<evidence type="ECO:0000256" key="1">
    <source>
        <dbReference type="ARBA" id="ARBA00022730"/>
    </source>
</evidence>
<feature type="domain" description="Large ribosomal subunit protein uL6 alpha-beta" evidence="8">
    <location>
        <begin position="91"/>
        <end position="163"/>
    </location>
</feature>
<dbReference type="SUPFAM" id="SSF56053">
    <property type="entry name" value="Ribosomal protein L6"/>
    <property type="match status" value="2"/>
</dbReference>
<dbReference type="HAMAP" id="MF_01365_B">
    <property type="entry name" value="Ribosomal_uL6_B"/>
    <property type="match status" value="1"/>
</dbReference>
<evidence type="ECO:0000256" key="3">
    <source>
        <dbReference type="ARBA" id="ARBA00022980"/>
    </source>
</evidence>
<keyword evidence="4 5" id="KW-0687">Ribonucleoprotein</keyword>
<dbReference type="InterPro" id="IPR020040">
    <property type="entry name" value="Ribosomal_uL6_a/b-dom"/>
</dbReference>
<name>A0A1G2F2J6_9BACT</name>
<keyword evidence="3 5" id="KW-0689">Ribosomal protein</keyword>
<dbReference type="AlphaFoldDB" id="A0A1G2F2J6"/>
<dbReference type="NCBIfam" id="TIGR03654">
    <property type="entry name" value="L6_bact"/>
    <property type="match status" value="1"/>
</dbReference>